<dbReference type="Gene3D" id="3.40.50.1000">
    <property type="entry name" value="HAD superfamily/HAD-like"/>
    <property type="match status" value="3"/>
</dbReference>
<dbReference type="GO" id="GO:1902600">
    <property type="term" value="P:proton transmembrane transport"/>
    <property type="evidence" value="ECO:0007669"/>
    <property type="project" value="TreeGrafter"/>
</dbReference>
<keyword evidence="2 9" id="KW-0812">Transmembrane</keyword>
<dbReference type="GO" id="GO:0036376">
    <property type="term" value="P:sodium ion export across plasma membrane"/>
    <property type="evidence" value="ECO:0007669"/>
    <property type="project" value="TreeGrafter"/>
</dbReference>
<dbReference type="Pfam" id="PF13246">
    <property type="entry name" value="Cation_ATPase"/>
    <property type="match status" value="1"/>
</dbReference>
<dbReference type="Gene3D" id="2.70.150.10">
    <property type="entry name" value="Calcium-transporting ATPase, cytoplasmic transduction domain A"/>
    <property type="match status" value="1"/>
</dbReference>
<evidence type="ECO:0000256" key="2">
    <source>
        <dbReference type="ARBA" id="ARBA00022692"/>
    </source>
</evidence>
<keyword evidence="11" id="KW-1185">Reference proteome</keyword>
<comment type="subcellular location">
    <subcellularLocation>
        <location evidence="1">Membrane</location>
        <topology evidence="1">Multi-pass membrane protein</topology>
    </subcellularLocation>
</comment>
<dbReference type="SUPFAM" id="SSF81653">
    <property type="entry name" value="Calcium ATPase, transduction domain A"/>
    <property type="match status" value="1"/>
</dbReference>
<feature type="compositionally biased region" description="Basic and acidic residues" evidence="8">
    <location>
        <begin position="784"/>
        <end position="798"/>
    </location>
</feature>
<dbReference type="InterPro" id="IPR023299">
    <property type="entry name" value="ATPase_P-typ_cyto_dom_N"/>
</dbReference>
<dbReference type="SUPFAM" id="SSF56784">
    <property type="entry name" value="HAD-like"/>
    <property type="match status" value="1"/>
</dbReference>
<keyword evidence="6 9" id="KW-1133">Transmembrane helix</keyword>
<dbReference type="GO" id="GO:0006883">
    <property type="term" value="P:intracellular sodium ion homeostasis"/>
    <property type="evidence" value="ECO:0007669"/>
    <property type="project" value="TreeGrafter"/>
</dbReference>
<dbReference type="SMART" id="SM00831">
    <property type="entry name" value="Cation_ATPase_N"/>
    <property type="match status" value="1"/>
</dbReference>
<gene>
    <name evidence="10" type="primary">ECA4</name>
    <name evidence="10" type="ORF">AK812_SmicGene36578</name>
</gene>
<evidence type="ECO:0000256" key="3">
    <source>
        <dbReference type="ARBA" id="ARBA00022741"/>
    </source>
</evidence>
<dbReference type="OrthoDB" id="116380at2759"/>
<evidence type="ECO:0000256" key="5">
    <source>
        <dbReference type="ARBA" id="ARBA00022967"/>
    </source>
</evidence>
<dbReference type="GO" id="GO:0005524">
    <property type="term" value="F:ATP binding"/>
    <property type="evidence" value="ECO:0007669"/>
    <property type="project" value="UniProtKB-KW"/>
</dbReference>
<dbReference type="InterPro" id="IPR004014">
    <property type="entry name" value="ATPase_P-typ_cation-transptr_N"/>
</dbReference>
<dbReference type="Pfam" id="PF00689">
    <property type="entry name" value="Cation_ATPase_C"/>
    <property type="match status" value="1"/>
</dbReference>
<evidence type="ECO:0000313" key="10">
    <source>
        <dbReference type="EMBL" id="OLP82742.1"/>
    </source>
</evidence>
<dbReference type="InterPro" id="IPR044492">
    <property type="entry name" value="P_typ_ATPase_HD_dom"/>
</dbReference>
<dbReference type="InterPro" id="IPR008250">
    <property type="entry name" value="ATPase_P-typ_transduc_dom_A_sf"/>
</dbReference>
<feature type="region of interest" description="Disordered" evidence="8">
    <location>
        <begin position="759"/>
        <end position="798"/>
    </location>
</feature>
<evidence type="ECO:0000256" key="6">
    <source>
        <dbReference type="ARBA" id="ARBA00022989"/>
    </source>
</evidence>
<name>A0A1Q9CII1_SYMMI</name>
<feature type="transmembrane region" description="Helical" evidence="9">
    <location>
        <begin position="1169"/>
        <end position="1191"/>
    </location>
</feature>
<feature type="transmembrane region" description="Helical" evidence="9">
    <location>
        <begin position="1203"/>
        <end position="1221"/>
    </location>
</feature>
<feature type="transmembrane region" description="Helical" evidence="9">
    <location>
        <begin position="908"/>
        <end position="926"/>
    </location>
</feature>
<dbReference type="InterPro" id="IPR006068">
    <property type="entry name" value="ATPase_P-typ_cation-transptr_C"/>
</dbReference>
<keyword evidence="5" id="KW-1278">Translocase</keyword>
<dbReference type="InterPro" id="IPR036412">
    <property type="entry name" value="HAD-like_sf"/>
</dbReference>
<dbReference type="InterPro" id="IPR018303">
    <property type="entry name" value="ATPase_P-typ_P_site"/>
</dbReference>
<feature type="transmembrane region" description="Helical" evidence="9">
    <location>
        <begin position="973"/>
        <end position="999"/>
    </location>
</feature>
<feature type="compositionally biased region" description="Polar residues" evidence="8">
    <location>
        <begin position="763"/>
        <end position="772"/>
    </location>
</feature>
<keyword evidence="4" id="KW-0067">ATP-binding</keyword>
<dbReference type="GO" id="GO:0016887">
    <property type="term" value="F:ATP hydrolysis activity"/>
    <property type="evidence" value="ECO:0007669"/>
    <property type="project" value="InterPro"/>
</dbReference>
<dbReference type="PANTHER" id="PTHR43294">
    <property type="entry name" value="SODIUM/POTASSIUM-TRANSPORTING ATPASE SUBUNIT ALPHA"/>
    <property type="match status" value="1"/>
</dbReference>
<dbReference type="InterPro" id="IPR050510">
    <property type="entry name" value="Cation_transp_ATPase_P-type"/>
</dbReference>
<dbReference type="PROSITE" id="PS00154">
    <property type="entry name" value="ATPASE_E1_E2"/>
    <property type="match status" value="1"/>
</dbReference>
<evidence type="ECO:0000313" key="11">
    <source>
        <dbReference type="Proteomes" id="UP000186817"/>
    </source>
</evidence>
<feature type="transmembrane region" description="Helical" evidence="9">
    <location>
        <begin position="1138"/>
        <end position="1157"/>
    </location>
</feature>
<dbReference type="PANTHER" id="PTHR43294:SF20">
    <property type="entry name" value="P-TYPE ATPASE"/>
    <property type="match status" value="1"/>
</dbReference>
<dbReference type="NCBIfam" id="TIGR01494">
    <property type="entry name" value="ATPase_P-type"/>
    <property type="match status" value="1"/>
</dbReference>
<evidence type="ECO:0000256" key="9">
    <source>
        <dbReference type="SAM" id="Phobius"/>
    </source>
</evidence>
<dbReference type="GO" id="GO:0005391">
    <property type="term" value="F:P-type sodium:potassium-exchanging transporter activity"/>
    <property type="evidence" value="ECO:0007669"/>
    <property type="project" value="TreeGrafter"/>
</dbReference>
<proteinExistence type="predicted"/>
<evidence type="ECO:0000256" key="7">
    <source>
        <dbReference type="ARBA" id="ARBA00023136"/>
    </source>
</evidence>
<dbReference type="InterPro" id="IPR023298">
    <property type="entry name" value="ATPase_P-typ_TM_dom_sf"/>
</dbReference>
<evidence type="ECO:0000256" key="8">
    <source>
        <dbReference type="SAM" id="MobiDB-lite"/>
    </source>
</evidence>
<dbReference type="SFLD" id="SFLDS00003">
    <property type="entry name" value="Haloacid_Dehalogenase"/>
    <property type="match status" value="1"/>
</dbReference>
<dbReference type="OMA" id="MAQENAI"/>
<dbReference type="Pfam" id="PF00122">
    <property type="entry name" value="E1-E2_ATPase"/>
    <property type="match status" value="1"/>
</dbReference>
<evidence type="ECO:0000256" key="4">
    <source>
        <dbReference type="ARBA" id="ARBA00022840"/>
    </source>
</evidence>
<dbReference type="EMBL" id="LSRX01001170">
    <property type="protein sequence ID" value="OLP82742.1"/>
    <property type="molecule type" value="Genomic_DNA"/>
</dbReference>
<dbReference type="SUPFAM" id="SSF81665">
    <property type="entry name" value="Calcium ATPase, transmembrane domain M"/>
    <property type="match status" value="1"/>
</dbReference>
<sequence length="1255" mass="135332">MPPLRRKGCAAPGPSQLNVLFQTLAWQNLSCQPFPYPIKASDVMDSSLLLNAATSTNAGTFSPGEGLSSAEVAVRLKQDGPNELAPPPSESFLHILVRQVQSVFFLLTIIAAFVSHLCGDSPRAVLLLSVVCTVSLANTFGEYSGQDAGKALRSMIAPETLCLRDGKQSKVAASTLVAGDVVFLQMGDVVPADAVLLEAVDLKVNESILTGEPADVSKTIEASSDSMPLRSNMLYSATSVTTGRAKAEVMYTGMQTQVGQIAKRLQEGKSWTEKSPLLVSVNSLGRRLSIVVIGVVVGATLLAIATKYQDPANPCPAHDFHCAVKTALLRAIVMSVAVVPHGLPMVLTIMLRASSSRMASKGGQVMKVSAVDYISATTVICTDKTGTLTEGRMTATTLTGFCRDGAESAAGGTSKESTLAFHPLRGFSPNGGLFVASQLTIEHRERVDAVYDVQLERQDLAVAGIPDLANHEGSEASMDQLMATAHLACAFLSCYQTYLYQDPDNKQWTVSGNMTEAALKVAAAKGGFKDSNSSLLTSHRRLPELDIPFTSKRKLMASIHELPENRKLESLKFPHDCTHIAVIKGAPERLLDVAGTVAKFAAGALEIPGETLTKNDKDALLAANTRLSSNGLRSLLLLVRPLVQSELEALAASHSADERLSLILEPSRVCPLSLWGIQDPPRTSVPQSIRGCHEAGIRVIMVTGDQQGTAAAIGRQIGLLQADDDESSVTAKCTDLHEVTPPPTVNKRRLSRQAQEVVETAFPSRSGSSGWNKNVPRHGSRRLSVHDQRGPTDQEPEFKSEEDLIRITSKVKCFARAQPSDKVAIVAALRAAGHIVAMTGDGVNDAPALKAADVGVAMGISGTSVAKNSSDLILSDDNFSTILLAIQEGRRIFSNTQKYIMVNLSMKFAEATSLLLSLFLGVIPVIMPSAQLLNMIVTHGASTLCLAFEPAEVHSMKVPPREVNGMLLTRRHVIWRMVPFIVCLPMVAYTSLLLGTFGATGFVRNRDLLGGAVASDLANGQAACERAGWEDETGQHQEDARPFHCRCVVYSDPSGLQTHVVEHWGTTRHVASVDMSRNVWDLSLDNHDWEGNASNLVGPCRENPHLWCWHLSLPRSHRPVIPPGLGCVDYGMRIGQTMSFVTIMFGEVLSIMCFRTERFILRALVDNPWYNLTLVCNVLVMCTLIYMPALADAFQFVPLTPSRLFVAIACSVVLAVLHELAKAGYRARQEPINTALRKKALVLSGARRASFQEQV</sequence>
<evidence type="ECO:0000256" key="1">
    <source>
        <dbReference type="ARBA" id="ARBA00004141"/>
    </source>
</evidence>
<accession>A0A1Q9CII1</accession>
<dbReference type="GO" id="GO:0030007">
    <property type="term" value="P:intracellular potassium ion homeostasis"/>
    <property type="evidence" value="ECO:0007669"/>
    <property type="project" value="TreeGrafter"/>
</dbReference>
<comment type="caution">
    <text evidence="10">The sequence shown here is derived from an EMBL/GenBank/DDBJ whole genome shotgun (WGS) entry which is preliminary data.</text>
</comment>
<dbReference type="SFLD" id="SFLDG00002">
    <property type="entry name" value="C1.7:_P-type_atpase_like"/>
    <property type="match status" value="1"/>
</dbReference>
<dbReference type="Gene3D" id="3.40.1110.10">
    <property type="entry name" value="Calcium-transporting ATPase, cytoplasmic domain N"/>
    <property type="match status" value="1"/>
</dbReference>
<protein>
    <submittedName>
        <fullName evidence="10">Calcium-transporting ATPase 4, endoplasmic reticulum-type</fullName>
    </submittedName>
</protein>
<keyword evidence="3" id="KW-0547">Nucleotide-binding</keyword>
<dbReference type="InterPro" id="IPR023214">
    <property type="entry name" value="HAD_sf"/>
</dbReference>
<dbReference type="Pfam" id="PF00690">
    <property type="entry name" value="Cation_ATPase_N"/>
    <property type="match status" value="1"/>
</dbReference>
<dbReference type="Proteomes" id="UP000186817">
    <property type="component" value="Unassembled WGS sequence"/>
</dbReference>
<feature type="transmembrane region" description="Helical" evidence="9">
    <location>
        <begin position="328"/>
        <end position="351"/>
    </location>
</feature>
<dbReference type="PRINTS" id="PR00119">
    <property type="entry name" value="CATATPASE"/>
</dbReference>
<dbReference type="SUPFAM" id="SSF81660">
    <property type="entry name" value="Metal cation-transporting ATPase, ATP-binding domain N"/>
    <property type="match status" value="1"/>
</dbReference>
<dbReference type="InterPro" id="IPR001757">
    <property type="entry name" value="P_typ_ATPase"/>
</dbReference>
<dbReference type="Gene3D" id="1.20.1110.10">
    <property type="entry name" value="Calcium-transporting ATPase, transmembrane domain"/>
    <property type="match status" value="3"/>
</dbReference>
<keyword evidence="7 9" id="KW-0472">Membrane</keyword>
<dbReference type="AlphaFoldDB" id="A0A1Q9CII1"/>
<feature type="transmembrane region" description="Helical" evidence="9">
    <location>
        <begin position="288"/>
        <end position="308"/>
    </location>
</feature>
<dbReference type="GO" id="GO:1990573">
    <property type="term" value="P:potassium ion import across plasma membrane"/>
    <property type="evidence" value="ECO:0007669"/>
    <property type="project" value="TreeGrafter"/>
</dbReference>
<dbReference type="SFLD" id="SFLDF00027">
    <property type="entry name" value="p-type_atpase"/>
    <property type="match status" value="1"/>
</dbReference>
<dbReference type="GO" id="GO:0005886">
    <property type="term" value="C:plasma membrane"/>
    <property type="evidence" value="ECO:0007669"/>
    <property type="project" value="TreeGrafter"/>
</dbReference>
<reference evidence="10 11" key="1">
    <citation type="submission" date="2016-02" db="EMBL/GenBank/DDBJ databases">
        <title>Genome analysis of coral dinoflagellate symbionts highlights evolutionary adaptations to a symbiotic lifestyle.</title>
        <authorList>
            <person name="Aranda M."/>
            <person name="Li Y."/>
            <person name="Liew Y.J."/>
            <person name="Baumgarten S."/>
            <person name="Simakov O."/>
            <person name="Wilson M."/>
            <person name="Piel J."/>
            <person name="Ashoor H."/>
            <person name="Bougouffa S."/>
            <person name="Bajic V.B."/>
            <person name="Ryu T."/>
            <person name="Ravasi T."/>
            <person name="Bayer T."/>
            <person name="Micklem G."/>
            <person name="Kim H."/>
            <person name="Bhak J."/>
            <person name="Lajeunesse T.C."/>
            <person name="Voolstra C.R."/>
        </authorList>
    </citation>
    <scope>NUCLEOTIDE SEQUENCE [LARGE SCALE GENOMIC DNA]</scope>
    <source>
        <strain evidence="10 11">CCMP2467</strain>
    </source>
</reference>
<organism evidence="10 11">
    <name type="scientific">Symbiodinium microadriaticum</name>
    <name type="common">Dinoflagellate</name>
    <name type="synonym">Zooxanthella microadriatica</name>
    <dbReference type="NCBI Taxonomy" id="2951"/>
    <lineage>
        <taxon>Eukaryota</taxon>
        <taxon>Sar</taxon>
        <taxon>Alveolata</taxon>
        <taxon>Dinophyceae</taxon>
        <taxon>Suessiales</taxon>
        <taxon>Symbiodiniaceae</taxon>
        <taxon>Symbiodinium</taxon>
    </lineage>
</organism>
<dbReference type="InterPro" id="IPR059000">
    <property type="entry name" value="ATPase_P-type_domA"/>
</dbReference>